<comment type="caution">
    <text evidence="2">The sequence shown here is derived from an EMBL/GenBank/DDBJ whole genome shotgun (WGS) entry which is preliminary data.</text>
</comment>
<evidence type="ECO:0000313" key="2">
    <source>
        <dbReference type="EMBL" id="ERG64250.1"/>
    </source>
</evidence>
<protein>
    <submittedName>
        <fullName evidence="2">Uncharacterized protein</fullName>
    </submittedName>
</protein>
<evidence type="ECO:0000313" key="3">
    <source>
        <dbReference type="Proteomes" id="UP000016462"/>
    </source>
</evidence>
<gene>
    <name evidence="2" type="ORF">L332_07265</name>
</gene>
<keyword evidence="3" id="KW-1185">Reference proteome</keyword>
<organism evidence="2 3">
    <name type="scientific">Agrococcus pavilionensis RW1</name>
    <dbReference type="NCBI Taxonomy" id="1330458"/>
    <lineage>
        <taxon>Bacteria</taxon>
        <taxon>Bacillati</taxon>
        <taxon>Actinomycetota</taxon>
        <taxon>Actinomycetes</taxon>
        <taxon>Micrococcales</taxon>
        <taxon>Microbacteriaceae</taxon>
        <taxon>Agrococcus</taxon>
    </lineage>
</organism>
<reference evidence="2 3" key="1">
    <citation type="journal article" date="2013" name="Genome Announc.">
        <title>First draft genome sequence from a member of the genus agrococcus, isolated from modern microbialites.</title>
        <authorList>
            <person name="White R.A.III."/>
            <person name="Grassa C.J."/>
            <person name="Suttle C.A."/>
        </authorList>
    </citation>
    <scope>NUCLEOTIDE SEQUENCE [LARGE SCALE GENOMIC DNA]</scope>
    <source>
        <strain evidence="2 3">RW1</strain>
    </source>
</reference>
<dbReference type="Proteomes" id="UP000016462">
    <property type="component" value="Unassembled WGS sequence"/>
</dbReference>
<feature type="transmembrane region" description="Helical" evidence="1">
    <location>
        <begin position="7"/>
        <end position="31"/>
    </location>
</feature>
<dbReference type="AlphaFoldDB" id="U1MUB9"/>
<sequence>MTSRTLAACFVGIILALIILSAATILFIQAIA</sequence>
<dbReference type="EMBL" id="ASHR01000025">
    <property type="protein sequence ID" value="ERG64250.1"/>
    <property type="molecule type" value="Genomic_DNA"/>
</dbReference>
<keyword evidence="1" id="KW-0812">Transmembrane</keyword>
<keyword evidence="1" id="KW-1133">Transmembrane helix</keyword>
<proteinExistence type="predicted"/>
<accession>U1MUB9</accession>
<evidence type="ECO:0000256" key="1">
    <source>
        <dbReference type="SAM" id="Phobius"/>
    </source>
</evidence>
<keyword evidence="1" id="KW-0472">Membrane</keyword>
<name>U1MUB9_9MICO</name>